<gene>
    <name evidence="7" type="ORF">SAMN05216271_0040</name>
</gene>
<dbReference type="RefSeq" id="WP_092282948.1">
    <property type="nucleotide sequence ID" value="NZ_LT629763.1"/>
</dbReference>
<evidence type="ECO:0000256" key="3">
    <source>
        <dbReference type="ARBA" id="ARBA00022723"/>
    </source>
</evidence>
<dbReference type="EMBL" id="LT629763">
    <property type="protein sequence ID" value="SDR68938.1"/>
    <property type="molecule type" value="Genomic_DNA"/>
</dbReference>
<evidence type="ECO:0000256" key="4">
    <source>
        <dbReference type="ARBA" id="ARBA00023136"/>
    </source>
</evidence>
<sequence>MNTAVSLPVEKKQRVKTLWISDLHLGTRGCQADKLASFLKSYDCDHLYLVGDIIDGWRLRKGIYWPQAHTNVVRRVLTMSKRGTRVTYVTGNHDEFLRRYSTLQLGNIELVDEAVHTTVDGRKLLVIHGDQFDVITRCHRWLAFLGDHAYEFSLVLNRWYNHWRSRFGYGYWSLSAYLKQRVKKAVNFISDFEDGIAHECVKRGYDGVVCGHIHHAEIRDVKGIEYHNCGDWVESCTALIEHQDGRIELYRWNDAMVPDIAAEAAAMKGQTAAG</sequence>
<evidence type="ECO:0000256" key="2">
    <source>
        <dbReference type="ARBA" id="ARBA00022519"/>
    </source>
</evidence>
<dbReference type="Pfam" id="PF00149">
    <property type="entry name" value="Metallophos"/>
    <property type="match status" value="1"/>
</dbReference>
<reference evidence="8" key="1">
    <citation type="submission" date="2016-10" db="EMBL/GenBank/DDBJ databases">
        <authorList>
            <person name="Varghese N."/>
            <person name="Submissions S."/>
        </authorList>
    </citation>
    <scope>NUCLEOTIDE SEQUENCE [LARGE SCALE GENOMIC DNA]</scope>
    <source>
        <strain evidence="8">JCM 14963</strain>
    </source>
</reference>
<dbReference type="PANTHER" id="PTHR34990:SF2">
    <property type="entry name" value="BLL8164 PROTEIN"/>
    <property type="match status" value="1"/>
</dbReference>
<keyword evidence="4" id="KW-0472">Membrane</keyword>
<evidence type="ECO:0000313" key="8">
    <source>
        <dbReference type="Proteomes" id="UP000243413"/>
    </source>
</evidence>
<evidence type="ECO:0000259" key="6">
    <source>
        <dbReference type="Pfam" id="PF00149"/>
    </source>
</evidence>
<name>A0A1H1L301_9GAMM</name>
<dbReference type="Proteomes" id="UP000243413">
    <property type="component" value="Chromosome I"/>
</dbReference>
<dbReference type="STRING" id="472181.SAMN05216271_0040"/>
<dbReference type="SUPFAM" id="SSF56300">
    <property type="entry name" value="Metallo-dependent phosphatases"/>
    <property type="match status" value="1"/>
</dbReference>
<dbReference type="InterPro" id="IPR029052">
    <property type="entry name" value="Metallo-depent_PP-like"/>
</dbReference>
<keyword evidence="2" id="KW-0997">Cell inner membrane</keyword>
<dbReference type="GO" id="GO:0009245">
    <property type="term" value="P:lipid A biosynthetic process"/>
    <property type="evidence" value="ECO:0007669"/>
    <property type="project" value="TreeGrafter"/>
</dbReference>
<keyword evidence="1" id="KW-1003">Cell membrane</keyword>
<dbReference type="OrthoDB" id="9802481at2"/>
<dbReference type="PANTHER" id="PTHR34990">
    <property type="entry name" value="UDP-2,3-DIACYLGLUCOSAMINE HYDROLASE-RELATED"/>
    <property type="match status" value="1"/>
</dbReference>
<keyword evidence="3" id="KW-0479">Metal-binding</keyword>
<dbReference type="AlphaFoldDB" id="A0A1H1L301"/>
<protein>
    <submittedName>
        <fullName evidence="7">UDP-2,3-diacylglucosamine pyrophosphatase LpxH</fullName>
    </submittedName>
</protein>
<dbReference type="InterPro" id="IPR043461">
    <property type="entry name" value="LpxH-like"/>
</dbReference>
<evidence type="ECO:0000256" key="5">
    <source>
        <dbReference type="ARBA" id="ARBA00023211"/>
    </source>
</evidence>
<dbReference type="GO" id="GO:0046872">
    <property type="term" value="F:metal ion binding"/>
    <property type="evidence" value="ECO:0007669"/>
    <property type="project" value="UniProtKB-KW"/>
</dbReference>
<dbReference type="FunFam" id="3.60.21.10:FF:000029">
    <property type="entry name" value="UDP-2,3-diacylglucosamine hydrolase"/>
    <property type="match status" value="1"/>
</dbReference>
<proteinExistence type="predicted"/>
<evidence type="ECO:0000313" key="7">
    <source>
        <dbReference type="EMBL" id="SDR68938.1"/>
    </source>
</evidence>
<dbReference type="GO" id="GO:0008758">
    <property type="term" value="F:UDP-2,3-diacylglucosamine hydrolase activity"/>
    <property type="evidence" value="ECO:0007669"/>
    <property type="project" value="TreeGrafter"/>
</dbReference>
<dbReference type="CDD" id="cd07398">
    <property type="entry name" value="MPP_YbbF-LpxH"/>
    <property type="match status" value="1"/>
</dbReference>
<dbReference type="GO" id="GO:0016020">
    <property type="term" value="C:membrane"/>
    <property type="evidence" value="ECO:0007669"/>
    <property type="project" value="GOC"/>
</dbReference>
<accession>A0A1H1L301</accession>
<evidence type="ECO:0000256" key="1">
    <source>
        <dbReference type="ARBA" id="ARBA00022475"/>
    </source>
</evidence>
<keyword evidence="5" id="KW-0464">Manganese</keyword>
<organism evidence="7 8">
    <name type="scientific">Halopseudomonas sabulinigri</name>
    <dbReference type="NCBI Taxonomy" id="472181"/>
    <lineage>
        <taxon>Bacteria</taxon>
        <taxon>Pseudomonadati</taxon>
        <taxon>Pseudomonadota</taxon>
        <taxon>Gammaproteobacteria</taxon>
        <taxon>Pseudomonadales</taxon>
        <taxon>Pseudomonadaceae</taxon>
        <taxon>Halopseudomonas</taxon>
    </lineage>
</organism>
<dbReference type="Gene3D" id="3.60.21.10">
    <property type="match status" value="1"/>
</dbReference>
<feature type="domain" description="Calcineurin-like phosphoesterase" evidence="6">
    <location>
        <begin position="16"/>
        <end position="215"/>
    </location>
</feature>
<dbReference type="InterPro" id="IPR004843">
    <property type="entry name" value="Calcineurin-like_PHP"/>
</dbReference>